<name>A0A1H8SHM8_9ACTN</name>
<dbReference type="AlphaFoldDB" id="A0A1H8SHM8"/>
<dbReference type="Proteomes" id="UP000181951">
    <property type="component" value="Unassembled WGS sequence"/>
</dbReference>
<protein>
    <recommendedName>
        <fullName evidence="5">Gram-positive cocci surface proteins LPxTG domain-containing protein</fullName>
    </recommendedName>
</protein>
<keyword evidence="2" id="KW-0812">Transmembrane</keyword>
<feature type="region of interest" description="Disordered" evidence="1">
    <location>
        <begin position="450"/>
        <end position="483"/>
    </location>
</feature>
<keyword evidence="2" id="KW-1133">Transmembrane helix</keyword>
<evidence type="ECO:0000256" key="1">
    <source>
        <dbReference type="SAM" id="MobiDB-lite"/>
    </source>
</evidence>
<gene>
    <name evidence="3" type="ORF">SAMN05216267_104238</name>
</gene>
<evidence type="ECO:0000313" key="4">
    <source>
        <dbReference type="Proteomes" id="UP000181951"/>
    </source>
</evidence>
<dbReference type="STRING" id="310780.SAMN05216267_104238"/>
<keyword evidence="4" id="KW-1185">Reference proteome</keyword>
<dbReference type="EMBL" id="FODD01000042">
    <property type="protein sequence ID" value="SEO78026.1"/>
    <property type="molecule type" value="Genomic_DNA"/>
</dbReference>
<organism evidence="3 4">
    <name type="scientific">Actinacidiphila rubida</name>
    <dbReference type="NCBI Taxonomy" id="310780"/>
    <lineage>
        <taxon>Bacteria</taxon>
        <taxon>Bacillati</taxon>
        <taxon>Actinomycetota</taxon>
        <taxon>Actinomycetes</taxon>
        <taxon>Kitasatosporales</taxon>
        <taxon>Streptomycetaceae</taxon>
        <taxon>Actinacidiphila</taxon>
    </lineage>
</organism>
<feature type="compositionally biased region" description="Low complexity" evidence="1">
    <location>
        <begin position="450"/>
        <end position="475"/>
    </location>
</feature>
<keyword evidence="2" id="KW-0472">Membrane</keyword>
<proteinExistence type="predicted"/>
<sequence length="518" mass="51083">MTGGVGGMRGSSRAGAAVAATALAVLVTGQGARADDGGQAAIRLVSAPGTVFVPDPGGGASAPFDVVLAPDGGTAVTGATAVFDLSALAGTVDVTPRPGEEDCTSQDLEVTCALGDVGGRTELAPFTLSAADGTPPGDAGAVTVTVTADNAPAVTATAHVVVGRPRLSVLPAASGRLAGRSVDVTPAFGNRGDVALTQGVTVRVSGSAPTTREFSNCRYDRADRPTVAECDFPAVLSPGRAVRTDAPFTFTAPHAATSLGVSYQVWPTGNPPAGTEPLPADAPRGTAGPLGLTPSDEGALVAGTAFEGHWTVAADPPPALVDYAATPFTIEGVVGQTLDVAVPYPTGGPAGGPTAVRDPQVVTMPQGIHAVLPSRSERRQAVYCVPVSGRTVSCPFGPGGYGQILRVHIDANVPDAAGTIAVVPPSGTDRDPADDRAAITVFVTDPAAATASPSTAAATGGTGATTPPADTAPSDGGDPSGRRGLAVTGAVGVSFLSAGAFLALATGSVLLVRRRRAF</sequence>
<evidence type="ECO:0000313" key="3">
    <source>
        <dbReference type="EMBL" id="SEO78026.1"/>
    </source>
</evidence>
<feature type="transmembrane region" description="Helical" evidence="2">
    <location>
        <begin position="489"/>
        <end position="512"/>
    </location>
</feature>
<accession>A0A1H8SHM8</accession>
<evidence type="ECO:0000256" key="2">
    <source>
        <dbReference type="SAM" id="Phobius"/>
    </source>
</evidence>
<evidence type="ECO:0008006" key="5">
    <source>
        <dbReference type="Google" id="ProtNLM"/>
    </source>
</evidence>
<reference evidence="3 4" key="1">
    <citation type="submission" date="2016-10" db="EMBL/GenBank/DDBJ databases">
        <authorList>
            <person name="de Groot N.N."/>
        </authorList>
    </citation>
    <scope>NUCLEOTIDE SEQUENCE [LARGE SCALE GENOMIC DNA]</scope>
    <source>
        <strain evidence="3 4">CGMCC 4.2026</strain>
    </source>
</reference>